<dbReference type="AlphaFoldDB" id="A0A1M5MHS1"/>
<dbReference type="RefSeq" id="WP_073132792.1">
    <property type="nucleotide sequence ID" value="NZ_FQWQ01000001.1"/>
</dbReference>
<feature type="transmembrane region" description="Helical" evidence="1">
    <location>
        <begin position="7"/>
        <end position="29"/>
    </location>
</feature>
<evidence type="ECO:0000313" key="3">
    <source>
        <dbReference type="Proteomes" id="UP000184212"/>
    </source>
</evidence>
<proteinExistence type="predicted"/>
<evidence type="ECO:0000256" key="1">
    <source>
        <dbReference type="SAM" id="Phobius"/>
    </source>
</evidence>
<keyword evidence="1" id="KW-1133">Transmembrane helix</keyword>
<reference evidence="2 3" key="1">
    <citation type="submission" date="2016-11" db="EMBL/GenBank/DDBJ databases">
        <authorList>
            <person name="Jaros S."/>
            <person name="Januszkiewicz K."/>
            <person name="Wedrychowicz H."/>
        </authorList>
    </citation>
    <scope>NUCLEOTIDE SEQUENCE [LARGE SCALE GENOMIC DNA]</scope>
    <source>
        <strain evidence="2 3">DSM 24574</strain>
    </source>
</reference>
<name>A0A1M5MHS1_9BACT</name>
<gene>
    <name evidence="2" type="ORF">SAMN04488109_1729</name>
</gene>
<evidence type="ECO:0000313" key="2">
    <source>
        <dbReference type="EMBL" id="SHG76283.1"/>
    </source>
</evidence>
<feature type="transmembrane region" description="Helical" evidence="1">
    <location>
        <begin position="35"/>
        <end position="58"/>
    </location>
</feature>
<keyword evidence="1" id="KW-0812">Transmembrane</keyword>
<dbReference type="STRING" id="947013.SAMN04488109_1729"/>
<dbReference type="Proteomes" id="UP000184212">
    <property type="component" value="Unassembled WGS sequence"/>
</dbReference>
<dbReference type="EMBL" id="FQWQ01000001">
    <property type="protein sequence ID" value="SHG76283.1"/>
    <property type="molecule type" value="Genomic_DNA"/>
</dbReference>
<organism evidence="2 3">
    <name type="scientific">Chryseolinea serpens</name>
    <dbReference type="NCBI Taxonomy" id="947013"/>
    <lineage>
        <taxon>Bacteria</taxon>
        <taxon>Pseudomonadati</taxon>
        <taxon>Bacteroidota</taxon>
        <taxon>Cytophagia</taxon>
        <taxon>Cytophagales</taxon>
        <taxon>Fulvivirgaceae</taxon>
        <taxon>Chryseolinea</taxon>
    </lineage>
</organism>
<protein>
    <submittedName>
        <fullName evidence="2">Uncharacterized protein</fullName>
    </submittedName>
</protein>
<sequence>MNRVVKFVACVALGVLAIFVFGWVTMSLWNWLVPALFAGPVITFWQALGLFLLSKILFSGFGGGKRGWHRPHPAEAHWKNKFYAKFSSMSPDERAALKQKMKDKWCRWEENTQAGDTTGSTGSNG</sequence>
<accession>A0A1M5MHS1</accession>
<keyword evidence="3" id="KW-1185">Reference proteome</keyword>
<keyword evidence="1" id="KW-0472">Membrane</keyword>